<name>H0EKX1_GLAL7</name>
<dbReference type="InterPro" id="IPR006139">
    <property type="entry name" value="D-isomer_2_OHA_DH_cat_dom"/>
</dbReference>
<dbReference type="Gene3D" id="3.40.50.300">
    <property type="entry name" value="P-loop containing nucleotide triphosphate hydrolases"/>
    <property type="match status" value="1"/>
</dbReference>
<dbReference type="FunCoup" id="H0EKX1">
    <property type="interactions" value="271"/>
</dbReference>
<dbReference type="GO" id="GO:0005739">
    <property type="term" value="C:mitochondrion"/>
    <property type="evidence" value="ECO:0007669"/>
    <property type="project" value="UniProtKB-SubCell"/>
</dbReference>
<feature type="compositionally biased region" description="Polar residues" evidence="11">
    <location>
        <begin position="152"/>
        <end position="161"/>
    </location>
</feature>
<evidence type="ECO:0000256" key="11">
    <source>
        <dbReference type="SAM" id="MobiDB-lite"/>
    </source>
</evidence>
<dbReference type="FunFam" id="2.40.30.10:FF:000008">
    <property type="entry name" value="Translation initiation factor IF-2"/>
    <property type="match status" value="1"/>
</dbReference>
<evidence type="ECO:0000256" key="4">
    <source>
        <dbReference type="ARBA" id="ARBA00022741"/>
    </source>
</evidence>
<dbReference type="OrthoDB" id="361630at2759"/>
<dbReference type="NCBIfam" id="TIGR00487">
    <property type="entry name" value="IF-2"/>
    <property type="match status" value="1"/>
</dbReference>
<feature type="region of interest" description="Disordered" evidence="11">
    <location>
        <begin position="1"/>
        <end position="203"/>
    </location>
</feature>
<dbReference type="HAMAP" id="MF_00100_B">
    <property type="entry name" value="IF_2_B"/>
    <property type="match status" value="1"/>
</dbReference>
<dbReference type="Gene3D" id="3.40.50.720">
    <property type="entry name" value="NAD(P)-binding Rossmann-like Domain"/>
    <property type="match status" value="4"/>
</dbReference>
<dbReference type="Gene3D" id="2.40.30.10">
    <property type="entry name" value="Translation factors"/>
    <property type="match status" value="2"/>
</dbReference>
<sequence length="1160" mass="128773">MGPGPQATRSGRYEPRTEDERARIARNSLERRNAREAQDLHDGRRSDVLNGASFTLRKFPTGLAPEEDRSSSDKPKPSEWSQLRRREQATSAPENPAVAREKRFREGRREREEQSRWGRYTPLGTVSRPEVSRDGYKPRSEPEYQPRYGRYTPTNTISQLEVSRDGYRPRPNRFVPSSDPSVYDSKPQFQQESSSDFAVRDKAVETPEMRETLVSYKAFRAVENDSQPQEVLAESTTKQVVEKEDEKKEAEQEDEDTQPTRERRKKKTRRGKSENVEASYGKPAKGGDRDKARRRQQFVQEEDEEALEIAREEARLRAEAKAERKREKAAKKPVPIMLPEFISVSNLAIALRVRQEDFVAKMTELGFEEVHHDFILNAENAGLIAQEYNFEPIIDRGESEDLKAMDPPADTSNLPSRPPVVTIMGHVDHGKTTILDYLRKSSVAATEHGGITQHIGAFSVPMPSGKTITFLDTPGHAAFLSMRQRGANVTDIVILVVAADDSVMPQTVEAINHAKAAKVPIIVAVNKIDKEDSDVEKVKQDLARHGVDVEDYGGDTQVVCVSGKTGQGMDELEEAAVALSDILDMRADRDCPAEGWVIEASIKSMGKCATVLVRCGTMRPGDFIVAGTTWARIRCLRNEAGVDIEEAGPGMPVEIDGWREQPLAGDEVLQAPDEGKAKSVVDYRLEREERNRLAEDMEAINESRKVESDKKTREKLETQAASEGVTLEIPEQKVGGPKEIYFIVKGDVSGSVEAVVDSISALGNKEVHPYVLRSGVGQVSEFDIEHASAAKGHIINFNTEIDPHILRSADAAKVKIIDQNIIYRLVDEVKAKLSEHLPPLVTQKVIGEADIAQVFSITVKGRQVKNVAGCKVRNGTIAKNARVRVLRRGEKVFDGAILTLKNVKRDVAEMKKGTDTPYENARIIEALTGADVAVTTRVPINAEVIEACAGTLKLIAVFAIGYDMIDIEACKRFGVEVRNVKGASVEAVAEHALGFYFALRRCIVARGEVVDEKALVNALKEKRFAGAATDVYEKEPASKETSLLIREAEGLEGRLIVSPHVAWYALASVEKLRRVTAANIEEWVRGEKGMATHTIDGLVDSLHYTFCLEAHCPNKIFIGAQERKEGFPNNHSEDSQEASKGPQEQTDSFQNSCPQNKSHV</sequence>
<evidence type="ECO:0000256" key="1">
    <source>
        <dbReference type="ARBA" id="ARBA00004173"/>
    </source>
</evidence>
<keyword evidence="4" id="KW-0547">Nucleotide-binding</keyword>
<feature type="compositionally biased region" description="Basic and acidic residues" evidence="11">
    <location>
        <begin position="240"/>
        <end position="250"/>
    </location>
</feature>
<dbReference type="SUPFAM" id="SSF51735">
    <property type="entry name" value="NAD(P)-binding Rossmann-fold domains"/>
    <property type="match status" value="1"/>
</dbReference>
<dbReference type="GO" id="GO:0003743">
    <property type="term" value="F:translation initiation factor activity"/>
    <property type="evidence" value="ECO:0007669"/>
    <property type="project" value="UniProtKB-KW"/>
</dbReference>
<dbReference type="FunFam" id="3.40.50.300:FF:000019">
    <property type="entry name" value="Translation initiation factor IF-2"/>
    <property type="match status" value="1"/>
</dbReference>
<feature type="compositionally biased region" description="Basic and acidic residues" evidence="11">
    <location>
        <begin position="1123"/>
        <end position="1134"/>
    </location>
</feature>
<dbReference type="InterPro" id="IPR000795">
    <property type="entry name" value="T_Tr_GTP-bd_dom"/>
</dbReference>
<dbReference type="InterPro" id="IPR036925">
    <property type="entry name" value="TIF_IF2_dom3_sf"/>
</dbReference>
<comment type="function">
    <text evidence="9">One of the essential components for the initiation of protein synthesis. Protects formylmethionyl-tRNA from spontaneous hydrolysis and promotes its binding to the 30S ribosomal subunits. Also involved in the hydrolysis of GTP during the formation of the 70S ribosomal complex.</text>
</comment>
<dbReference type="PROSITE" id="PS51722">
    <property type="entry name" value="G_TR_2"/>
    <property type="match status" value="1"/>
</dbReference>
<dbReference type="SUPFAM" id="SSF50447">
    <property type="entry name" value="Translation proteins"/>
    <property type="match status" value="2"/>
</dbReference>
<dbReference type="Pfam" id="PF11987">
    <property type="entry name" value="IF-2"/>
    <property type="match status" value="1"/>
</dbReference>
<evidence type="ECO:0000256" key="9">
    <source>
        <dbReference type="ARBA" id="ARBA00025162"/>
    </source>
</evidence>
<dbReference type="EMBL" id="AGUE01000073">
    <property type="protein sequence ID" value="EHL00814.1"/>
    <property type="molecule type" value="Genomic_DNA"/>
</dbReference>
<evidence type="ECO:0000256" key="2">
    <source>
        <dbReference type="ARBA" id="ARBA00007733"/>
    </source>
</evidence>
<dbReference type="CDD" id="cd03692">
    <property type="entry name" value="mtIF2_IVc"/>
    <property type="match status" value="1"/>
</dbReference>
<comment type="subcellular location">
    <subcellularLocation>
        <location evidence="1">Mitochondrion</location>
    </subcellularLocation>
</comment>
<dbReference type="CDD" id="cd03702">
    <property type="entry name" value="IF2_mtIF2_II"/>
    <property type="match status" value="1"/>
</dbReference>
<feature type="compositionally biased region" description="Polar residues" evidence="11">
    <location>
        <begin position="1142"/>
        <end position="1160"/>
    </location>
</feature>
<dbReference type="InterPro" id="IPR006140">
    <property type="entry name" value="D-isomer_DH_NAD-bd"/>
</dbReference>
<dbReference type="PANTHER" id="PTHR43381">
    <property type="entry name" value="TRANSLATION INITIATION FACTOR IF-2-RELATED"/>
    <property type="match status" value="1"/>
</dbReference>
<dbReference type="FunFam" id="2.40.30.10:FF:000007">
    <property type="entry name" value="Translation initiation factor IF-2"/>
    <property type="match status" value="1"/>
</dbReference>
<dbReference type="InterPro" id="IPR009000">
    <property type="entry name" value="Transl_B-barrel_sf"/>
</dbReference>
<dbReference type="InterPro" id="IPR000178">
    <property type="entry name" value="TF_IF2_bacterial-like"/>
</dbReference>
<comment type="similarity">
    <text evidence="2">Belongs to the TRAFAC class translation factor GTPase superfamily. Classic translation factor GTPase family. IF-2 subfamily.</text>
</comment>
<evidence type="ECO:0000256" key="8">
    <source>
        <dbReference type="ARBA" id="ARBA00023134"/>
    </source>
</evidence>
<dbReference type="InParanoid" id="H0EKX1"/>
<feature type="compositionally biased region" description="Basic and acidic residues" evidence="11">
    <location>
        <begin position="11"/>
        <end position="47"/>
    </location>
</feature>
<keyword evidence="5" id="KW-0648">Protein biosynthesis</keyword>
<dbReference type="Pfam" id="PF04760">
    <property type="entry name" value="IF2_N"/>
    <property type="match status" value="1"/>
</dbReference>
<keyword evidence="3 13" id="KW-0396">Initiation factor</keyword>
<keyword evidence="7" id="KW-0496">Mitochondrion</keyword>
<dbReference type="CDD" id="cd01887">
    <property type="entry name" value="IF2_eIF5B"/>
    <property type="match status" value="1"/>
</dbReference>
<evidence type="ECO:0000256" key="6">
    <source>
        <dbReference type="ARBA" id="ARBA00022946"/>
    </source>
</evidence>
<organism evidence="13 14">
    <name type="scientific">Glarea lozoyensis (strain ATCC 74030 / MF5533)</name>
    <dbReference type="NCBI Taxonomy" id="1104152"/>
    <lineage>
        <taxon>Eukaryota</taxon>
        <taxon>Fungi</taxon>
        <taxon>Dikarya</taxon>
        <taxon>Ascomycota</taxon>
        <taxon>Pezizomycotina</taxon>
        <taxon>Leotiomycetes</taxon>
        <taxon>Helotiales</taxon>
        <taxon>Helotiaceae</taxon>
        <taxon>Glarea</taxon>
    </lineage>
</organism>
<dbReference type="SUPFAM" id="SSF52156">
    <property type="entry name" value="Initiation factor IF2/eIF5b, domain 3"/>
    <property type="match status" value="1"/>
</dbReference>
<gene>
    <name evidence="13" type="ORF">M7I_3205</name>
</gene>
<evidence type="ECO:0000259" key="12">
    <source>
        <dbReference type="PROSITE" id="PS51722"/>
    </source>
</evidence>
<proteinExistence type="inferred from homology"/>
<dbReference type="InterPro" id="IPR023115">
    <property type="entry name" value="TIF_IF2_dom3"/>
</dbReference>
<evidence type="ECO:0000256" key="3">
    <source>
        <dbReference type="ARBA" id="ARBA00022540"/>
    </source>
</evidence>
<protein>
    <recommendedName>
        <fullName evidence="10">Translation initiation factor IF-2, mitochondrial</fullName>
    </recommendedName>
</protein>
<dbReference type="Gene3D" id="3.40.50.10050">
    <property type="entry name" value="Translation initiation factor IF- 2, domain 3"/>
    <property type="match status" value="1"/>
</dbReference>
<evidence type="ECO:0000256" key="5">
    <source>
        <dbReference type="ARBA" id="ARBA00022917"/>
    </source>
</evidence>
<evidence type="ECO:0000313" key="13">
    <source>
        <dbReference type="EMBL" id="EHL00814.1"/>
    </source>
</evidence>
<feature type="compositionally biased region" description="Basic and acidic residues" evidence="11">
    <location>
        <begin position="99"/>
        <end position="116"/>
    </location>
</feature>
<feature type="compositionally biased region" description="Basic and acidic residues" evidence="11">
    <location>
        <begin position="66"/>
        <end position="88"/>
    </location>
</feature>
<dbReference type="Pfam" id="PF00389">
    <property type="entry name" value="2-Hacid_dh"/>
    <property type="match status" value="1"/>
</dbReference>
<evidence type="ECO:0000256" key="7">
    <source>
        <dbReference type="ARBA" id="ARBA00023128"/>
    </source>
</evidence>
<feature type="compositionally biased region" description="Basic and acidic residues" evidence="11">
    <location>
        <begin position="130"/>
        <end position="144"/>
    </location>
</feature>
<evidence type="ECO:0000313" key="14">
    <source>
        <dbReference type="Proteomes" id="UP000005446"/>
    </source>
</evidence>
<accession>H0EKX1</accession>
<feature type="region of interest" description="Disordered" evidence="11">
    <location>
        <begin position="221"/>
        <end position="306"/>
    </location>
</feature>
<dbReference type="GO" id="GO:0016616">
    <property type="term" value="F:oxidoreductase activity, acting on the CH-OH group of donors, NAD or NADP as acceptor"/>
    <property type="evidence" value="ECO:0007669"/>
    <property type="project" value="InterPro"/>
</dbReference>
<dbReference type="GO" id="GO:0003924">
    <property type="term" value="F:GTPase activity"/>
    <property type="evidence" value="ECO:0007669"/>
    <property type="project" value="InterPro"/>
</dbReference>
<dbReference type="Pfam" id="PF02826">
    <property type="entry name" value="2-Hacid_dh_C"/>
    <property type="match status" value="1"/>
</dbReference>
<dbReference type="Pfam" id="PF22042">
    <property type="entry name" value="EF-G_D2"/>
    <property type="match status" value="1"/>
</dbReference>
<dbReference type="AlphaFoldDB" id="H0EKX1"/>
<reference evidence="13 14" key="1">
    <citation type="journal article" date="2012" name="Eukaryot. Cell">
        <title>Genome sequence of the fungus Glarea lozoyensis: the first genome sequence of a species from the Helotiaceae family.</title>
        <authorList>
            <person name="Youssar L."/>
            <person name="Gruening B.A."/>
            <person name="Erxleben A."/>
            <person name="Guenther S."/>
            <person name="Huettel W."/>
        </authorList>
    </citation>
    <scope>NUCLEOTIDE SEQUENCE [LARGE SCALE GENOMIC DNA]</scope>
    <source>
        <strain evidence="14">ATCC 74030 / MF5533</strain>
    </source>
</reference>
<dbReference type="InterPro" id="IPR044145">
    <property type="entry name" value="IF2_II"/>
</dbReference>
<dbReference type="PANTHER" id="PTHR43381:SF20">
    <property type="entry name" value="TRANSLATION INITIATION FACTOR IF-2, MITOCHONDRIAL"/>
    <property type="match status" value="1"/>
</dbReference>
<dbReference type="GO" id="GO:0051287">
    <property type="term" value="F:NAD binding"/>
    <property type="evidence" value="ECO:0007669"/>
    <property type="project" value="InterPro"/>
</dbReference>
<dbReference type="InterPro" id="IPR005225">
    <property type="entry name" value="Small_GTP-bd"/>
</dbReference>
<dbReference type="InterPro" id="IPR006847">
    <property type="entry name" value="IF2_N"/>
</dbReference>
<dbReference type="SUPFAM" id="SSF52283">
    <property type="entry name" value="Formate/glycerate dehydrogenase catalytic domain-like"/>
    <property type="match status" value="1"/>
</dbReference>
<feature type="domain" description="Tr-type G" evidence="12">
    <location>
        <begin position="416"/>
        <end position="584"/>
    </location>
</feature>
<dbReference type="GO" id="GO:0005525">
    <property type="term" value="F:GTP binding"/>
    <property type="evidence" value="ECO:0007669"/>
    <property type="project" value="UniProtKB-KW"/>
</dbReference>
<comment type="caution">
    <text evidence="13">The sequence shown here is derived from an EMBL/GenBank/DDBJ whole genome shotgun (WGS) entry which is preliminary data.</text>
</comment>
<keyword evidence="8" id="KW-0342">GTP-binding</keyword>
<dbReference type="Proteomes" id="UP000005446">
    <property type="component" value="Unassembled WGS sequence"/>
</dbReference>
<dbReference type="InterPro" id="IPR027417">
    <property type="entry name" value="P-loop_NTPase"/>
</dbReference>
<dbReference type="InterPro" id="IPR036291">
    <property type="entry name" value="NAD(P)-bd_dom_sf"/>
</dbReference>
<feature type="compositionally biased region" description="Polar residues" evidence="11">
    <location>
        <begin position="187"/>
        <end position="196"/>
    </location>
</feature>
<dbReference type="Pfam" id="PF00009">
    <property type="entry name" value="GTP_EFTU"/>
    <property type="match status" value="1"/>
</dbReference>
<evidence type="ECO:0000256" key="10">
    <source>
        <dbReference type="ARBA" id="ARBA00044200"/>
    </source>
</evidence>
<dbReference type="HOGENOM" id="CLU_006301_8_0_1"/>
<dbReference type="SUPFAM" id="SSF52540">
    <property type="entry name" value="P-loop containing nucleoside triphosphate hydrolases"/>
    <property type="match status" value="1"/>
</dbReference>
<dbReference type="InterPro" id="IPR015760">
    <property type="entry name" value="TIF_IF2"/>
</dbReference>
<keyword evidence="6" id="KW-0809">Transit peptide</keyword>
<feature type="region of interest" description="Disordered" evidence="11">
    <location>
        <begin position="1123"/>
        <end position="1160"/>
    </location>
</feature>
<dbReference type="NCBIfam" id="TIGR00231">
    <property type="entry name" value="small_GTP"/>
    <property type="match status" value="1"/>
</dbReference>
<dbReference type="FunFam" id="3.40.50.10050:FF:000001">
    <property type="entry name" value="Translation initiation factor IF-2"/>
    <property type="match status" value="1"/>
</dbReference>
<keyword evidence="14" id="KW-1185">Reference proteome</keyword>
<dbReference type="InterPro" id="IPR053905">
    <property type="entry name" value="EF-G-like_DII"/>
</dbReference>